<dbReference type="EMBL" id="BAABDC010000005">
    <property type="protein sequence ID" value="GAA3712600.1"/>
    <property type="molecule type" value="Genomic_DNA"/>
</dbReference>
<evidence type="ECO:0000313" key="3">
    <source>
        <dbReference type="Proteomes" id="UP001501468"/>
    </source>
</evidence>
<protein>
    <recommendedName>
        <fullName evidence="4">DUF4190 domain-containing protein</fullName>
    </recommendedName>
</protein>
<keyword evidence="1" id="KW-0812">Transmembrane</keyword>
<name>A0ABP7E0E5_9MICO</name>
<evidence type="ECO:0000256" key="1">
    <source>
        <dbReference type="SAM" id="Phobius"/>
    </source>
</evidence>
<keyword evidence="1" id="KW-0472">Membrane</keyword>
<accession>A0ABP7E0E5</accession>
<organism evidence="2 3">
    <name type="scientific">Terrabacter ginsenosidimutans</name>
    <dbReference type="NCBI Taxonomy" id="490575"/>
    <lineage>
        <taxon>Bacteria</taxon>
        <taxon>Bacillati</taxon>
        <taxon>Actinomycetota</taxon>
        <taxon>Actinomycetes</taxon>
        <taxon>Micrococcales</taxon>
        <taxon>Intrasporangiaceae</taxon>
        <taxon>Terrabacter</taxon>
    </lineage>
</organism>
<keyword evidence="1" id="KW-1133">Transmembrane helix</keyword>
<comment type="caution">
    <text evidence="2">The sequence shown here is derived from an EMBL/GenBank/DDBJ whole genome shotgun (WGS) entry which is preliminary data.</text>
</comment>
<proteinExistence type="predicted"/>
<evidence type="ECO:0000313" key="2">
    <source>
        <dbReference type="EMBL" id="GAA3712600.1"/>
    </source>
</evidence>
<evidence type="ECO:0008006" key="4">
    <source>
        <dbReference type="Google" id="ProtNLM"/>
    </source>
</evidence>
<gene>
    <name evidence="2" type="ORF">GCM10022399_31690</name>
</gene>
<feature type="transmembrane region" description="Helical" evidence="1">
    <location>
        <begin position="47"/>
        <end position="74"/>
    </location>
</feature>
<feature type="transmembrane region" description="Helical" evidence="1">
    <location>
        <begin position="12"/>
        <end position="35"/>
    </location>
</feature>
<reference evidence="3" key="1">
    <citation type="journal article" date="2019" name="Int. J. Syst. Evol. Microbiol.">
        <title>The Global Catalogue of Microorganisms (GCM) 10K type strain sequencing project: providing services to taxonomists for standard genome sequencing and annotation.</title>
        <authorList>
            <consortium name="The Broad Institute Genomics Platform"/>
            <consortium name="The Broad Institute Genome Sequencing Center for Infectious Disease"/>
            <person name="Wu L."/>
            <person name="Ma J."/>
        </authorList>
    </citation>
    <scope>NUCLEOTIDE SEQUENCE [LARGE SCALE GENOMIC DNA]</scope>
    <source>
        <strain evidence="3">JCM 17125</strain>
    </source>
</reference>
<dbReference type="Proteomes" id="UP001501468">
    <property type="component" value="Unassembled WGS sequence"/>
</dbReference>
<keyword evidence="3" id="KW-1185">Reference proteome</keyword>
<sequence length="76" mass="7981">MPGWAAEMRWNAGVLAGLLIGLVWLVAGLVLVVVGRRRRQVSRAEGAGNMAVIGIFLLVVGGLTWFATLLLAVVPG</sequence>